<name>A0A1H0IM48_9BACT</name>
<dbReference type="NCBIfam" id="NF033879">
    <property type="entry name" value="smalltalk"/>
    <property type="match status" value="1"/>
</dbReference>
<gene>
    <name evidence="2" type="ORF">SAMN04487900_1163</name>
</gene>
<keyword evidence="1" id="KW-0472">Membrane</keyword>
<dbReference type="AlphaFoldDB" id="A0A1H0IM48"/>
<evidence type="ECO:0000313" key="2">
    <source>
        <dbReference type="EMBL" id="SDO32559.1"/>
    </source>
</evidence>
<dbReference type="Pfam" id="PF20096">
    <property type="entry name" value="DUF6486"/>
    <property type="match status" value="1"/>
</dbReference>
<evidence type="ECO:0000256" key="1">
    <source>
        <dbReference type="SAM" id="Phobius"/>
    </source>
</evidence>
<organism evidence="2 3">
    <name type="scientific">Prevotella communis</name>
    <dbReference type="NCBI Taxonomy" id="2913614"/>
    <lineage>
        <taxon>Bacteria</taxon>
        <taxon>Pseudomonadati</taxon>
        <taxon>Bacteroidota</taxon>
        <taxon>Bacteroidia</taxon>
        <taxon>Bacteroidales</taxon>
        <taxon>Prevotellaceae</taxon>
        <taxon>Prevotella</taxon>
    </lineage>
</organism>
<dbReference type="EMBL" id="FNIW01000016">
    <property type="protein sequence ID" value="SDO32559.1"/>
    <property type="molecule type" value="Genomic_DNA"/>
</dbReference>
<protein>
    <recommendedName>
        <fullName evidence="4">Lipoprotein</fullName>
    </recommendedName>
</protein>
<proteinExistence type="predicted"/>
<keyword evidence="1" id="KW-0812">Transmembrane</keyword>
<keyword evidence="1" id="KW-1133">Transmembrane helix</keyword>
<evidence type="ECO:0008006" key="4">
    <source>
        <dbReference type="Google" id="ProtNLM"/>
    </source>
</evidence>
<sequence length="33" mass="3619">MKEKNKVFLKFIIQTTISMLSAIATAIGVTSCM</sequence>
<comment type="caution">
    <text evidence="2">The sequence shown here is derived from an EMBL/GenBank/DDBJ whole genome shotgun (WGS) entry which is preliminary data.</text>
</comment>
<dbReference type="RefSeq" id="WP_176757009.1">
    <property type="nucleotide sequence ID" value="NZ_FNIW01000016.1"/>
</dbReference>
<dbReference type="Proteomes" id="UP000199134">
    <property type="component" value="Unassembled WGS sequence"/>
</dbReference>
<evidence type="ECO:0000313" key="3">
    <source>
        <dbReference type="Proteomes" id="UP000199134"/>
    </source>
</evidence>
<dbReference type="PROSITE" id="PS51257">
    <property type="entry name" value="PROKAR_LIPOPROTEIN"/>
    <property type="match status" value="1"/>
</dbReference>
<reference evidence="3" key="1">
    <citation type="submission" date="2016-10" db="EMBL/GenBank/DDBJ databases">
        <authorList>
            <person name="de Groot N.N."/>
        </authorList>
    </citation>
    <scope>NUCLEOTIDE SEQUENCE [LARGE SCALE GENOMIC DNA]</scope>
    <source>
        <strain evidence="3">BP1-145</strain>
    </source>
</reference>
<accession>A0A1H0IM48</accession>
<dbReference type="InterPro" id="IPR045505">
    <property type="entry name" value="DUF6486"/>
</dbReference>
<feature type="transmembrane region" description="Helical" evidence="1">
    <location>
        <begin position="7"/>
        <end position="29"/>
    </location>
</feature>